<comment type="similarity">
    <text evidence="1 7">Belongs to the endoribonuclease YbeY family.</text>
</comment>
<dbReference type="GO" id="GO:0004521">
    <property type="term" value="F:RNA endonuclease activity"/>
    <property type="evidence" value="ECO:0007669"/>
    <property type="project" value="UniProtKB-UniRule"/>
</dbReference>
<organism evidence="9 10">
    <name type="scientific">Candidatus Rhodobacter oscarellae</name>
    <dbReference type="NCBI Taxonomy" id="1675527"/>
    <lineage>
        <taxon>Bacteria</taxon>
        <taxon>Pseudomonadati</taxon>
        <taxon>Pseudomonadota</taxon>
        <taxon>Alphaproteobacteria</taxon>
        <taxon>Rhodobacterales</taxon>
        <taxon>Rhodobacter group</taxon>
        <taxon>Rhodobacter</taxon>
    </lineage>
</organism>
<dbReference type="Proteomes" id="UP000037178">
    <property type="component" value="Unassembled WGS sequence"/>
</dbReference>
<dbReference type="GO" id="GO:0006364">
    <property type="term" value="P:rRNA processing"/>
    <property type="evidence" value="ECO:0007669"/>
    <property type="project" value="UniProtKB-UniRule"/>
</dbReference>
<sequence length="180" mass="19331">MWVVAAARKVQSFFPLDNAGALGWMAGMEIDVIIEAPEWREAGLEALALWAAKALAEHLGLGAGCEAVVLGCDDARITTLNGDFRDKAAPTNVLSWPSEDRDPNGSPPAGEELGDVAIAFQTCAREAADQGKPFSDHVTHLLVHGILHLLGYDHMCEKEAAEMERIEVEILAKLGVADPY</sequence>
<dbReference type="EC" id="3.1.-.-" evidence="7"/>
<dbReference type="PANTHER" id="PTHR46986:SF1">
    <property type="entry name" value="ENDORIBONUCLEASE YBEY, CHLOROPLASTIC"/>
    <property type="match status" value="1"/>
</dbReference>
<dbReference type="NCBIfam" id="TIGR00043">
    <property type="entry name" value="rRNA maturation RNase YbeY"/>
    <property type="match status" value="1"/>
</dbReference>
<dbReference type="GO" id="GO:0008270">
    <property type="term" value="F:zinc ion binding"/>
    <property type="evidence" value="ECO:0007669"/>
    <property type="project" value="UniProtKB-UniRule"/>
</dbReference>
<evidence type="ECO:0000313" key="9">
    <source>
        <dbReference type="EMBL" id="KMW56451.1"/>
    </source>
</evidence>
<dbReference type="HAMAP" id="MF_00009">
    <property type="entry name" value="Endoribonucl_YbeY"/>
    <property type="match status" value="1"/>
</dbReference>
<evidence type="ECO:0000256" key="6">
    <source>
        <dbReference type="ARBA" id="ARBA00022833"/>
    </source>
</evidence>
<evidence type="ECO:0000256" key="8">
    <source>
        <dbReference type="SAM" id="MobiDB-lite"/>
    </source>
</evidence>
<accession>A0A0J9E0I1</accession>
<comment type="function">
    <text evidence="7">Single strand-specific metallo-endoribonuclease involved in late-stage 70S ribosome quality control and in maturation of the 3' terminus of the 16S rRNA.</text>
</comment>
<feature type="binding site" evidence="7">
    <location>
        <position position="148"/>
    </location>
    <ligand>
        <name>Zn(2+)</name>
        <dbReference type="ChEBI" id="CHEBI:29105"/>
        <note>catalytic</note>
    </ligand>
</feature>
<feature type="region of interest" description="Disordered" evidence="8">
    <location>
        <begin position="91"/>
        <end position="111"/>
    </location>
</feature>
<evidence type="ECO:0000256" key="3">
    <source>
        <dbReference type="ARBA" id="ARBA00022723"/>
    </source>
</evidence>
<protein>
    <recommendedName>
        <fullName evidence="7">Endoribonuclease YbeY</fullName>
        <ecNumber evidence="7">3.1.-.-</ecNumber>
    </recommendedName>
</protein>
<dbReference type="Gene3D" id="3.40.390.30">
    <property type="entry name" value="Metalloproteases ('zincins'), catalytic domain"/>
    <property type="match status" value="1"/>
</dbReference>
<gene>
    <name evidence="7" type="primary">ybeY</name>
    <name evidence="9" type="ORF">AIOL_001405</name>
</gene>
<evidence type="ECO:0000256" key="7">
    <source>
        <dbReference type="HAMAP-Rule" id="MF_00009"/>
    </source>
</evidence>
<keyword evidence="6 7" id="KW-0862">Zinc</keyword>
<dbReference type="InterPro" id="IPR002036">
    <property type="entry name" value="YbeY"/>
</dbReference>
<dbReference type="EMBL" id="LFTY01000002">
    <property type="protein sequence ID" value="KMW56451.1"/>
    <property type="molecule type" value="Genomic_DNA"/>
</dbReference>
<keyword evidence="7" id="KW-0698">rRNA processing</keyword>
<dbReference type="PROSITE" id="PS01306">
    <property type="entry name" value="UPF0054"/>
    <property type="match status" value="1"/>
</dbReference>
<dbReference type="STRING" id="1675527.AIOL_001405"/>
<evidence type="ECO:0000313" key="10">
    <source>
        <dbReference type="Proteomes" id="UP000037178"/>
    </source>
</evidence>
<comment type="caution">
    <text evidence="9">The sequence shown here is derived from an EMBL/GenBank/DDBJ whole genome shotgun (WGS) entry which is preliminary data.</text>
</comment>
<dbReference type="InterPro" id="IPR023091">
    <property type="entry name" value="MetalPrtase_cat_dom_sf_prd"/>
</dbReference>
<evidence type="ECO:0000256" key="1">
    <source>
        <dbReference type="ARBA" id="ARBA00010875"/>
    </source>
</evidence>
<dbReference type="Pfam" id="PF02130">
    <property type="entry name" value="YbeY"/>
    <property type="match status" value="1"/>
</dbReference>
<keyword evidence="7" id="KW-0690">Ribosome biogenesis</keyword>
<keyword evidence="4 7" id="KW-0255">Endonuclease</keyword>
<dbReference type="AlphaFoldDB" id="A0A0J9E0I1"/>
<name>A0A0J9E0I1_9RHOB</name>
<keyword evidence="7" id="KW-0963">Cytoplasm</keyword>
<feature type="binding site" evidence="7">
    <location>
        <position position="144"/>
    </location>
    <ligand>
        <name>Zn(2+)</name>
        <dbReference type="ChEBI" id="CHEBI:29105"/>
        <note>catalytic</note>
    </ligand>
</feature>
<evidence type="ECO:0000256" key="5">
    <source>
        <dbReference type="ARBA" id="ARBA00022801"/>
    </source>
</evidence>
<comment type="cofactor">
    <cofactor evidence="7">
        <name>Zn(2+)</name>
        <dbReference type="ChEBI" id="CHEBI:29105"/>
    </cofactor>
    <text evidence="7">Binds 1 zinc ion.</text>
</comment>
<evidence type="ECO:0000256" key="2">
    <source>
        <dbReference type="ARBA" id="ARBA00022722"/>
    </source>
</evidence>
<keyword evidence="3 7" id="KW-0479">Metal-binding</keyword>
<keyword evidence="5 7" id="KW-0378">Hydrolase</keyword>
<dbReference type="PANTHER" id="PTHR46986">
    <property type="entry name" value="ENDORIBONUCLEASE YBEY, CHLOROPLASTIC"/>
    <property type="match status" value="1"/>
</dbReference>
<proteinExistence type="inferred from homology"/>
<dbReference type="InterPro" id="IPR020549">
    <property type="entry name" value="YbeY_CS"/>
</dbReference>
<dbReference type="SUPFAM" id="SSF55486">
    <property type="entry name" value="Metalloproteases ('zincins'), catalytic domain"/>
    <property type="match status" value="1"/>
</dbReference>
<dbReference type="GO" id="GO:0004222">
    <property type="term" value="F:metalloendopeptidase activity"/>
    <property type="evidence" value="ECO:0007669"/>
    <property type="project" value="InterPro"/>
</dbReference>
<dbReference type="GO" id="GO:0005737">
    <property type="term" value="C:cytoplasm"/>
    <property type="evidence" value="ECO:0007669"/>
    <property type="project" value="UniProtKB-SubCell"/>
</dbReference>
<comment type="subcellular location">
    <subcellularLocation>
        <location evidence="7">Cytoplasm</location>
    </subcellularLocation>
</comment>
<dbReference type="PATRIC" id="fig|1675527.3.peg.1491"/>
<feature type="binding site" evidence="7">
    <location>
        <position position="154"/>
    </location>
    <ligand>
        <name>Zn(2+)</name>
        <dbReference type="ChEBI" id="CHEBI:29105"/>
        <note>catalytic</note>
    </ligand>
</feature>
<keyword evidence="10" id="KW-1185">Reference proteome</keyword>
<reference evidence="9 10" key="1">
    <citation type="submission" date="2015-06" db="EMBL/GenBank/DDBJ databases">
        <title>Draft genome sequence of an Alphaproteobacteria species associated to the Mediterranean sponge Oscarella lobularis.</title>
        <authorList>
            <person name="Jourda C."/>
            <person name="Santini S."/>
            <person name="Claverie J.-M."/>
        </authorList>
    </citation>
    <scope>NUCLEOTIDE SEQUENCE [LARGE SCALE GENOMIC DNA]</scope>
    <source>
        <strain evidence="9">IGS</strain>
    </source>
</reference>
<evidence type="ECO:0000256" key="4">
    <source>
        <dbReference type="ARBA" id="ARBA00022759"/>
    </source>
</evidence>
<keyword evidence="2 7" id="KW-0540">Nuclease</keyword>